<dbReference type="EMBL" id="JAPFCC010000001">
    <property type="protein sequence ID" value="MCW7551524.1"/>
    <property type="molecule type" value="Genomic_DNA"/>
</dbReference>
<gene>
    <name evidence="1" type="ORF">NX722_02465</name>
</gene>
<dbReference type="SUPFAM" id="SSF54001">
    <property type="entry name" value="Cysteine proteinases"/>
    <property type="match status" value="1"/>
</dbReference>
<evidence type="ECO:0000313" key="1">
    <source>
        <dbReference type="EMBL" id="MCW7551524.1"/>
    </source>
</evidence>
<sequence length="235" mass="27685">MESNLNYLIREYNGHRVWRFSQKDFSSLGGEPAGVCVALCANWIRYHSHNDSLANYIDPEKKEYLNTLLAKEMARLNNFINHRGYDSYWLKLFFEMHGIFPLYSSRESTLLSYPEEEILENIAYSKKREIYHKEYQPDIEAHITSALIGLGNCYAIITFWAGFNAHTICVWLGWYRDQGGDACLFDPNAGEAWFNNRQDFICFFPQYFRKYYKPLGYMDRWQVIPFAPALPLTQS</sequence>
<name>A0ABT3MQ76_9GAMM</name>
<evidence type="ECO:0008006" key="3">
    <source>
        <dbReference type="Google" id="ProtNLM"/>
    </source>
</evidence>
<dbReference type="Gene3D" id="3.90.70.20">
    <property type="match status" value="1"/>
</dbReference>
<protein>
    <recommendedName>
        <fullName evidence="3">Peptidase C58 YopT-type domain-containing protein</fullName>
    </recommendedName>
</protein>
<evidence type="ECO:0000313" key="2">
    <source>
        <dbReference type="Proteomes" id="UP001209854"/>
    </source>
</evidence>
<reference evidence="1 2" key="1">
    <citation type="submission" date="2022-10" db="EMBL/GenBank/DDBJ databases">
        <title>High-quality genome sequences of two octocoral-associated bacteria, Endozoicomonas euniceicola EF212 and Endozoicomonas gorgoniicola PS125.</title>
        <authorList>
            <person name="Chiou Y.-J."/>
            <person name="Chen Y.-H."/>
        </authorList>
    </citation>
    <scope>NUCLEOTIDE SEQUENCE [LARGE SCALE GENOMIC DNA]</scope>
    <source>
        <strain evidence="1 2">PS125</strain>
    </source>
</reference>
<keyword evidence="2" id="KW-1185">Reference proteome</keyword>
<proteinExistence type="predicted"/>
<dbReference type="RefSeq" id="WP_262566571.1">
    <property type="nucleotide sequence ID" value="NZ_JAPFCC010000001.1"/>
</dbReference>
<organism evidence="1 2">
    <name type="scientific">Endozoicomonas gorgoniicola</name>
    <dbReference type="NCBI Taxonomy" id="1234144"/>
    <lineage>
        <taxon>Bacteria</taxon>
        <taxon>Pseudomonadati</taxon>
        <taxon>Pseudomonadota</taxon>
        <taxon>Gammaproteobacteria</taxon>
        <taxon>Oceanospirillales</taxon>
        <taxon>Endozoicomonadaceae</taxon>
        <taxon>Endozoicomonas</taxon>
    </lineage>
</organism>
<dbReference type="InterPro" id="IPR038765">
    <property type="entry name" value="Papain-like_cys_pep_sf"/>
</dbReference>
<accession>A0ABT3MQ76</accession>
<dbReference type="Proteomes" id="UP001209854">
    <property type="component" value="Unassembled WGS sequence"/>
</dbReference>
<comment type="caution">
    <text evidence="1">The sequence shown here is derived from an EMBL/GenBank/DDBJ whole genome shotgun (WGS) entry which is preliminary data.</text>
</comment>